<dbReference type="GO" id="GO:0016787">
    <property type="term" value="F:hydrolase activity"/>
    <property type="evidence" value="ECO:0007669"/>
    <property type="project" value="UniProtKB-KW"/>
</dbReference>
<sequence>MYWLHEHYVEQPQKRSFFQEIRTFAIFFGAVFVIILVFTNFNLFAANFIGLFEGEVHPVAPISSSIVSADNNIASIVDVAQKNDVEIQWLLKSYQQNADANTLTPSTEETLQSHLMDYNFTFNTVPPVDRIVIPSLGLDVPIITNENMAPTDFAKADFDKELDEWVVKYPTTPAPGEEWNTLLFGHTSYVVWKTNPYGTIFKDIAKLKDNTLIQILRQGKLFEYKVIDIFVVPPKQVNAQYMTYQNAGGSYITLMWCYPLGTDKKRIMVVAKLITS</sequence>
<dbReference type="Gene3D" id="2.40.260.10">
    <property type="entry name" value="Sortase"/>
    <property type="match status" value="1"/>
</dbReference>
<evidence type="ECO:0000256" key="1">
    <source>
        <dbReference type="ARBA" id="ARBA00022801"/>
    </source>
</evidence>
<gene>
    <name evidence="3" type="ORF">ACD_80C00091G0002</name>
</gene>
<keyword evidence="1" id="KW-0378">Hydrolase</keyword>
<keyword evidence="2" id="KW-1133">Transmembrane helix</keyword>
<evidence type="ECO:0000313" key="3">
    <source>
        <dbReference type="EMBL" id="EKD25273.1"/>
    </source>
</evidence>
<dbReference type="Pfam" id="PF04203">
    <property type="entry name" value="Sortase"/>
    <property type="match status" value="1"/>
</dbReference>
<dbReference type="InterPro" id="IPR023365">
    <property type="entry name" value="Sortase_dom-sf"/>
</dbReference>
<proteinExistence type="predicted"/>
<dbReference type="EMBL" id="AMFJ01036098">
    <property type="protein sequence ID" value="EKD25273.1"/>
    <property type="molecule type" value="Genomic_DNA"/>
</dbReference>
<keyword evidence="2" id="KW-0812">Transmembrane</keyword>
<protein>
    <submittedName>
        <fullName evidence="3">Sortase family protein</fullName>
    </submittedName>
</protein>
<dbReference type="InterPro" id="IPR005754">
    <property type="entry name" value="Sortase"/>
</dbReference>
<name>K1XY48_9BACT</name>
<organism evidence="3">
    <name type="scientific">uncultured bacterium</name>
    <name type="common">gcode 4</name>
    <dbReference type="NCBI Taxonomy" id="1234023"/>
    <lineage>
        <taxon>Bacteria</taxon>
        <taxon>environmental samples</taxon>
    </lineage>
</organism>
<feature type="transmembrane region" description="Helical" evidence="2">
    <location>
        <begin position="21"/>
        <end position="41"/>
    </location>
</feature>
<accession>K1XY48</accession>
<dbReference type="AlphaFoldDB" id="K1XY48"/>
<comment type="caution">
    <text evidence="3">The sequence shown here is derived from an EMBL/GenBank/DDBJ whole genome shotgun (WGS) entry which is preliminary data.</text>
</comment>
<keyword evidence="2" id="KW-0472">Membrane</keyword>
<dbReference type="SUPFAM" id="SSF63817">
    <property type="entry name" value="Sortase"/>
    <property type="match status" value="1"/>
</dbReference>
<evidence type="ECO:0000256" key="2">
    <source>
        <dbReference type="SAM" id="Phobius"/>
    </source>
</evidence>
<reference evidence="3" key="1">
    <citation type="journal article" date="2012" name="Science">
        <title>Fermentation, hydrogen, and sulfur metabolism in multiple uncultivated bacterial phyla.</title>
        <authorList>
            <person name="Wrighton K.C."/>
            <person name="Thomas B.C."/>
            <person name="Sharon I."/>
            <person name="Miller C.S."/>
            <person name="Castelle C.J."/>
            <person name="VerBerkmoes N.C."/>
            <person name="Wilkins M.J."/>
            <person name="Hettich R.L."/>
            <person name="Lipton M.S."/>
            <person name="Williams K.H."/>
            <person name="Long P.E."/>
            <person name="Banfield J.F."/>
        </authorList>
    </citation>
    <scope>NUCLEOTIDE SEQUENCE [LARGE SCALE GENOMIC DNA]</scope>
</reference>